<comment type="subcellular location">
    <subcellularLocation>
        <location evidence="2 21">Cell inner membrane</location>
        <topology evidence="2 21">Multi-pass membrane protein</topology>
    </subcellularLocation>
</comment>
<evidence type="ECO:0000256" key="16">
    <source>
        <dbReference type="ARBA" id="ARBA00022989"/>
    </source>
</evidence>
<keyword evidence="9 21" id="KW-0808">Transferase</keyword>
<keyword evidence="19" id="KW-0594">Phospholipid biosynthesis</keyword>
<dbReference type="PROSITE" id="PS01069">
    <property type="entry name" value="DAGK_PROKAR"/>
    <property type="match status" value="1"/>
</dbReference>
<feature type="transmembrane region" description="Helical" evidence="21">
    <location>
        <begin position="55"/>
        <end position="78"/>
    </location>
</feature>
<evidence type="ECO:0000256" key="15">
    <source>
        <dbReference type="ARBA" id="ARBA00022842"/>
    </source>
</evidence>
<evidence type="ECO:0000256" key="2">
    <source>
        <dbReference type="ARBA" id="ARBA00004429"/>
    </source>
</evidence>
<evidence type="ECO:0000256" key="17">
    <source>
        <dbReference type="ARBA" id="ARBA00023098"/>
    </source>
</evidence>
<protein>
    <recommendedName>
        <fullName evidence="5 21">Diacylglycerol kinase</fullName>
        <ecNumber evidence="4 21">2.7.1.107</ecNumber>
    </recommendedName>
</protein>
<evidence type="ECO:0000256" key="10">
    <source>
        <dbReference type="ARBA" id="ARBA00022692"/>
    </source>
</evidence>
<evidence type="ECO:0000256" key="7">
    <source>
        <dbReference type="ARBA" id="ARBA00022516"/>
    </source>
</evidence>
<evidence type="ECO:0000256" key="9">
    <source>
        <dbReference type="ARBA" id="ARBA00022679"/>
    </source>
</evidence>
<evidence type="ECO:0000256" key="3">
    <source>
        <dbReference type="ARBA" id="ARBA00005967"/>
    </source>
</evidence>
<keyword evidence="23" id="KW-1185">Reference proteome</keyword>
<keyword evidence="18 21" id="KW-0472">Membrane</keyword>
<gene>
    <name evidence="22" type="ORF">V6U78_10220</name>
</gene>
<evidence type="ECO:0000256" key="6">
    <source>
        <dbReference type="ARBA" id="ARBA00022475"/>
    </source>
</evidence>
<dbReference type="PANTHER" id="PTHR34299:SF1">
    <property type="entry name" value="DIACYLGLYCEROL KINASE"/>
    <property type="match status" value="1"/>
</dbReference>
<comment type="cofactor">
    <cofactor evidence="1">
        <name>Mg(2+)</name>
        <dbReference type="ChEBI" id="CHEBI:18420"/>
    </cofactor>
</comment>
<keyword evidence="10 21" id="KW-0812">Transmembrane</keyword>
<evidence type="ECO:0000256" key="8">
    <source>
        <dbReference type="ARBA" id="ARBA00022519"/>
    </source>
</evidence>
<evidence type="ECO:0000256" key="1">
    <source>
        <dbReference type="ARBA" id="ARBA00001946"/>
    </source>
</evidence>
<reference evidence="22 23" key="1">
    <citation type="submission" date="2024-02" db="EMBL/GenBank/DDBJ databases">
        <title>Marinospirillum sp. MEB 164 isolated from Lonar lake sediment.</title>
        <authorList>
            <person name="Joshi A."/>
            <person name="Thite S."/>
        </authorList>
    </citation>
    <scope>NUCLEOTIDE SEQUENCE [LARGE SCALE GENOMIC DNA]</scope>
    <source>
        <strain evidence="22 23">MEB164</strain>
    </source>
</reference>
<evidence type="ECO:0000313" key="23">
    <source>
        <dbReference type="Proteomes" id="UP001621714"/>
    </source>
</evidence>
<feature type="transmembrane region" description="Helical" evidence="21">
    <location>
        <begin position="98"/>
        <end position="116"/>
    </location>
</feature>
<comment type="catalytic activity">
    <reaction evidence="21">
        <text>a 1,2-diacyl-sn-glycerol + ATP = a 1,2-diacyl-sn-glycero-3-phosphate + ADP + H(+)</text>
        <dbReference type="Rhea" id="RHEA:10272"/>
        <dbReference type="ChEBI" id="CHEBI:15378"/>
        <dbReference type="ChEBI" id="CHEBI:17815"/>
        <dbReference type="ChEBI" id="CHEBI:30616"/>
        <dbReference type="ChEBI" id="CHEBI:58608"/>
        <dbReference type="ChEBI" id="CHEBI:456216"/>
        <dbReference type="EC" id="2.7.1.107"/>
    </reaction>
</comment>
<keyword evidence="12 21" id="KW-0547">Nucleotide-binding</keyword>
<evidence type="ECO:0000313" key="22">
    <source>
        <dbReference type="EMBL" id="MFK7161411.1"/>
    </source>
</evidence>
<dbReference type="Proteomes" id="UP001621714">
    <property type="component" value="Unassembled WGS sequence"/>
</dbReference>
<dbReference type="InterPro" id="IPR036945">
    <property type="entry name" value="DAGK_sf"/>
</dbReference>
<keyword evidence="14 21" id="KW-0067">ATP-binding</keyword>
<accession>A0ABW8Q007</accession>
<evidence type="ECO:0000256" key="5">
    <source>
        <dbReference type="ARBA" id="ARBA00017575"/>
    </source>
</evidence>
<keyword evidence="15" id="KW-0460">Magnesium</keyword>
<dbReference type="GO" id="GO:0004143">
    <property type="term" value="F:ATP-dependent diacylglycerol kinase activity"/>
    <property type="evidence" value="ECO:0007669"/>
    <property type="project" value="UniProtKB-EC"/>
</dbReference>
<dbReference type="RefSeq" id="WP_405340180.1">
    <property type="nucleotide sequence ID" value="NZ_JBANFI010000006.1"/>
</dbReference>
<keyword evidence="20 21" id="KW-1208">Phospholipid metabolism</keyword>
<evidence type="ECO:0000256" key="18">
    <source>
        <dbReference type="ARBA" id="ARBA00023136"/>
    </source>
</evidence>
<evidence type="ECO:0000256" key="14">
    <source>
        <dbReference type="ARBA" id="ARBA00022840"/>
    </source>
</evidence>
<comment type="similarity">
    <text evidence="3 21">Belongs to the bacterial diacylglycerol kinase family.</text>
</comment>
<dbReference type="EC" id="2.7.1.107" evidence="4 21"/>
<keyword evidence="7" id="KW-0444">Lipid biosynthesis</keyword>
<evidence type="ECO:0000256" key="4">
    <source>
        <dbReference type="ARBA" id="ARBA00012133"/>
    </source>
</evidence>
<evidence type="ECO:0000256" key="11">
    <source>
        <dbReference type="ARBA" id="ARBA00022723"/>
    </source>
</evidence>
<comment type="function">
    <text evidence="21">Catalyzes the ATP-dependent phosphorylation of sn-l,2-diacylglycerol (DAG) to phosphatidic acid. Involved in the recycling of diacylglycerol produced as a by-product during membrane-derived oligosaccharide (MDO) biosynthesis.</text>
</comment>
<evidence type="ECO:0000256" key="20">
    <source>
        <dbReference type="ARBA" id="ARBA00023264"/>
    </source>
</evidence>
<keyword evidence="17 21" id="KW-0443">Lipid metabolism</keyword>
<evidence type="ECO:0000256" key="19">
    <source>
        <dbReference type="ARBA" id="ARBA00023209"/>
    </source>
</evidence>
<dbReference type="InterPro" id="IPR033718">
    <property type="entry name" value="DAGK_prok"/>
</dbReference>
<evidence type="ECO:0000256" key="21">
    <source>
        <dbReference type="RuleBase" id="RU363065"/>
    </source>
</evidence>
<dbReference type="PANTHER" id="PTHR34299">
    <property type="entry name" value="DIACYLGLYCEROL KINASE"/>
    <property type="match status" value="1"/>
</dbReference>
<keyword evidence="6" id="KW-1003">Cell membrane</keyword>
<sequence>MKKTGLAHFVAAAGYSWRGFCAAWRGESAFRQEVMLLVVGVPLAWWLGHTMLERALLVSSLLLVLLVELMNSAIESVVDRIGFEVHELSGKAKDMGSAAVFLSLVIAGTLWISVLWERFYA</sequence>
<name>A0ABW8Q007_9GAMM</name>
<dbReference type="EMBL" id="JBANFI010000006">
    <property type="protein sequence ID" value="MFK7161411.1"/>
    <property type="molecule type" value="Genomic_DNA"/>
</dbReference>
<evidence type="ECO:0000256" key="13">
    <source>
        <dbReference type="ARBA" id="ARBA00022777"/>
    </source>
</evidence>
<comment type="caution">
    <text evidence="22">The sequence shown here is derived from an EMBL/GenBank/DDBJ whole genome shotgun (WGS) entry which is preliminary data.</text>
</comment>
<dbReference type="Gene3D" id="1.10.287.3610">
    <property type="match status" value="1"/>
</dbReference>
<proteinExistence type="inferred from homology"/>
<evidence type="ECO:0000256" key="12">
    <source>
        <dbReference type="ARBA" id="ARBA00022741"/>
    </source>
</evidence>
<comment type="caution">
    <text evidence="21">Lacks conserved residue(s) required for the propagation of feature annotation.</text>
</comment>
<dbReference type="CDD" id="cd14264">
    <property type="entry name" value="DAGK_IM"/>
    <property type="match status" value="1"/>
</dbReference>
<keyword evidence="8 21" id="KW-0997">Cell inner membrane</keyword>
<organism evidence="22 23">
    <name type="scientific">Marinospirillum alkalitolerans</name>
    <dbReference type="NCBI Taxonomy" id="3123374"/>
    <lineage>
        <taxon>Bacteria</taxon>
        <taxon>Pseudomonadati</taxon>
        <taxon>Pseudomonadota</taxon>
        <taxon>Gammaproteobacteria</taxon>
        <taxon>Oceanospirillales</taxon>
        <taxon>Oceanospirillaceae</taxon>
        <taxon>Marinospirillum</taxon>
    </lineage>
</organism>
<keyword evidence="16 21" id="KW-1133">Transmembrane helix</keyword>
<dbReference type="Pfam" id="PF01219">
    <property type="entry name" value="DAGK_prokar"/>
    <property type="match status" value="1"/>
</dbReference>
<dbReference type="InterPro" id="IPR000829">
    <property type="entry name" value="DAGK"/>
</dbReference>
<keyword evidence="13 21" id="KW-0418">Kinase</keyword>
<keyword evidence="11" id="KW-0479">Metal-binding</keyword>